<protein>
    <submittedName>
        <fullName evidence="3">Uncharacterized protein</fullName>
    </submittedName>
</protein>
<sequence>MHEIYGNESSARVKELEVQVKGLELELKSSQARNRDLEVHIEEHVKEVQIEADEHPSATKTTENTCSQKEETKEHEEGHANLLYDVGDLVHLRPRVLLTWDGSQLDYVTTTNQSVGFEISSPA</sequence>
<dbReference type="AlphaFoldDB" id="A0A5N5J4Z1"/>
<comment type="caution">
    <text evidence="3">The sequence shown here is derived from an EMBL/GenBank/DDBJ whole genome shotgun (WGS) entry which is preliminary data.</text>
</comment>
<proteinExistence type="predicted"/>
<organism evidence="3 4">
    <name type="scientific">Salix brachista</name>
    <dbReference type="NCBI Taxonomy" id="2182728"/>
    <lineage>
        <taxon>Eukaryota</taxon>
        <taxon>Viridiplantae</taxon>
        <taxon>Streptophyta</taxon>
        <taxon>Embryophyta</taxon>
        <taxon>Tracheophyta</taxon>
        <taxon>Spermatophyta</taxon>
        <taxon>Magnoliopsida</taxon>
        <taxon>eudicotyledons</taxon>
        <taxon>Gunneridae</taxon>
        <taxon>Pentapetalae</taxon>
        <taxon>rosids</taxon>
        <taxon>fabids</taxon>
        <taxon>Malpighiales</taxon>
        <taxon>Salicaceae</taxon>
        <taxon>Saliceae</taxon>
        <taxon>Salix</taxon>
    </lineage>
</organism>
<evidence type="ECO:0000256" key="1">
    <source>
        <dbReference type="SAM" id="Coils"/>
    </source>
</evidence>
<feature type="compositionally biased region" description="Basic and acidic residues" evidence="2">
    <location>
        <begin position="68"/>
        <end position="78"/>
    </location>
</feature>
<feature type="compositionally biased region" description="Basic and acidic residues" evidence="2">
    <location>
        <begin position="47"/>
        <end position="57"/>
    </location>
</feature>
<feature type="compositionally biased region" description="Polar residues" evidence="2">
    <location>
        <begin position="58"/>
        <end position="67"/>
    </location>
</feature>
<keyword evidence="1" id="KW-0175">Coiled coil</keyword>
<feature type="region of interest" description="Disordered" evidence="2">
    <location>
        <begin position="47"/>
        <end position="78"/>
    </location>
</feature>
<reference evidence="4" key="1">
    <citation type="journal article" date="2019" name="Gigascience">
        <title>De novo genome assembly of the endangered Acer yangbiense, a plant species with extremely small populations endemic to Yunnan Province, China.</title>
        <authorList>
            <person name="Yang J."/>
            <person name="Wariss H.M."/>
            <person name="Tao L."/>
            <person name="Zhang R."/>
            <person name="Yun Q."/>
            <person name="Hollingsworth P."/>
            <person name="Dao Z."/>
            <person name="Luo G."/>
            <person name="Guo H."/>
            <person name="Ma Y."/>
            <person name="Sun W."/>
        </authorList>
    </citation>
    <scope>NUCLEOTIDE SEQUENCE [LARGE SCALE GENOMIC DNA]</scope>
    <source>
        <strain evidence="4">cv. br00</strain>
    </source>
</reference>
<accession>A0A5N5J4Z1</accession>
<dbReference type="Proteomes" id="UP000326939">
    <property type="component" value="Chromosome 19"/>
</dbReference>
<evidence type="ECO:0000256" key="2">
    <source>
        <dbReference type="SAM" id="MobiDB-lite"/>
    </source>
</evidence>
<name>A0A5N5J4Z1_9ROSI</name>
<evidence type="ECO:0000313" key="4">
    <source>
        <dbReference type="Proteomes" id="UP000326939"/>
    </source>
</evidence>
<evidence type="ECO:0000313" key="3">
    <source>
        <dbReference type="EMBL" id="KAB5512413.1"/>
    </source>
</evidence>
<gene>
    <name evidence="3" type="ORF">DKX38_029441</name>
</gene>
<feature type="coiled-coil region" evidence="1">
    <location>
        <begin position="6"/>
        <end position="47"/>
    </location>
</feature>
<dbReference type="EMBL" id="VDCV01000019">
    <property type="protein sequence ID" value="KAB5512413.1"/>
    <property type="molecule type" value="Genomic_DNA"/>
</dbReference>
<keyword evidence="4" id="KW-1185">Reference proteome</keyword>